<proteinExistence type="inferred from homology"/>
<dbReference type="EMBL" id="SAWZ01000005">
    <property type="protein sequence ID" value="RXR05468.1"/>
    <property type="molecule type" value="Genomic_DNA"/>
</dbReference>
<gene>
    <name evidence="6" type="ORF">EPA99_10960</name>
</gene>
<dbReference type="GO" id="GO:0042597">
    <property type="term" value="C:periplasmic space"/>
    <property type="evidence" value="ECO:0007669"/>
    <property type="project" value="UniProtKB-SubCell"/>
</dbReference>
<evidence type="ECO:0000256" key="5">
    <source>
        <dbReference type="PIRNR" id="PIRNR019574"/>
    </source>
</evidence>
<protein>
    <recommendedName>
        <fullName evidence="5">Putrescine-binding periplasmic protein</fullName>
    </recommendedName>
</protein>
<dbReference type="InterPro" id="IPR001188">
    <property type="entry name" value="Sperm_putr-bd"/>
</dbReference>
<reference evidence="6 7" key="1">
    <citation type="submission" date="2019-01" db="EMBL/GenBank/DDBJ databases">
        <title>Pseudoxanthomonas composti sp. nov., isolated from compost.</title>
        <authorList>
            <person name="Yang G."/>
        </authorList>
    </citation>
    <scope>NUCLEOTIDE SEQUENCE [LARGE SCALE GENOMIC DNA]</scope>
    <source>
        <strain evidence="6 7">GSS15</strain>
    </source>
</reference>
<keyword evidence="4 5" id="KW-0574">Periplasm</keyword>
<evidence type="ECO:0000256" key="1">
    <source>
        <dbReference type="ARBA" id="ARBA00004418"/>
    </source>
</evidence>
<dbReference type="GO" id="GO:0019808">
    <property type="term" value="F:polyamine binding"/>
    <property type="evidence" value="ECO:0007669"/>
    <property type="project" value="InterPro"/>
</dbReference>
<evidence type="ECO:0000256" key="2">
    <source>
        <dbReference type="ARBA" id="ARBA00022448"/>
    </source>
</evidence>
<dbReference type="CDD" id="cd13659">
    <property type="entry name" value="PBP2_PotF"/>
    <property type="match status" value="1"/>
</dbReference>
<accession>A0A4Q1JWI0</accession>
<name>A0A4Q1JWI0_9GAMM</name>
<evidence type="ECO:0000313" key="6">
    <source>
        <dbReference type="EMBL" id="RXR05468.1"/>
    </source>
</evidence>
<dbReference type="SUPFAM" id="SSF53850">
    <property type="entry name" value="Periplasmic binding protein-like II"/>
    <property type="match status" value="1"/>
</dbReference>
<dbReference type="Gene3D" id="3.40.190.10">
    <property type="entry name" value="Periplasmic binding protein-like II"/>
    <property type="match status" value="2"/>
</dbReference>
<dbReference type="Pfam" id="PF13416">
    <property type="entry name" value="SBP_bac_8"/>
    <property type="match status" value="1"/>
</dbReference>
<comment type="function">
    <text evidence="5">Required for the activity of the bacterial periplasmic transport system of putrescine.</text>
</comment>
<sequence>MLGGALAAAGLLAACGKPEGPAGPSKVLNVYNWNDYLADDTVPAFERRTGVRVTYDVFDSNEMVEARLLAGATGYDVVVPTLNFLARQVQAGVFQPLDKSRLPNLAKVDPALLRRMAAQDPGNTYGVPYMWGTTGVGYNVEAVEARLGSTAPTSSWDIIFKPELISKFSDCGVTLLDTPSELIPIALKYLGEDPNSAEPAVIDKAAALLKRIRPYVTNFHSSQYIDGLANGDTCLVVGWSGDVIQARNRAREAGNGVNIGYAIPREGAPLYVDVLAIPKDAKNVDNAYAFIDTLLDPAVAAKNSDAISYPNPVPASRALMETAIANDPAIYPPQDVQDALFTFAVIAPETDRLYTRVWDDFKTGR</sequence>
<keyword evidence="7" id="KW-1185">Reference proteome</keyword>
<dbReference type="AlphaFoldDB" id="A0A4Q1JWI0"/>
<evidence type="ECO:0000313" key="7">
    <source>
        <dbReference type="Proteomes" id="UP000289784"/>
    </source>
</evidence>
<keyword evidence="2 5" id="KW-0813">Transport</keyword>
<evidence type="ECO:0000256" key="4">
    <source>
        <dbReference type="ARBA" id="ARBA00022764"/>
    </source>
</evidence>
<dbReference type="PRINTS" id="PR00909">
    <property type="entry name" value="SPERMDNBNDNG"/>
</dbReference>
<dbReference type="GO" id="GO:0015846">
    <property type="term" value="P:polyamine transport"/>
    <property type="evidence" value="ECO:0007669"/>
    <property type="project" value="InterPro"/>
</dbReference>
<keyword evidence="3" id="KW-0732">Signal</keyword>
<dbReference type="PANTHER" id="PTHR30222">
    <property type="entry name" value="SPERMIDINE/PUTRESCINE-BINDING PERIPLASMIC PROTEIN"/>
    <property type="match status" value="1"/>
</dbReference>
<comment type="caution">
    <text evidence="6">The sequence shown here is derived from an EMBL/GenBank/DDBJ whole genome shotgun (WGS) entry which is preliminary data.</text>
</comment>
<dbReference type="PIRSF" id="PIRSF019574">
    <property type="entry name" value="Periplasmic_polyamine_BP"/>
    <property type="match status" value="1"/>
</dbReference>
<dbReference type="OrthoDB" id="9769319at2"/>
<dbReference type="InterPro" id="IPR006059">
    <property type="entry name" value="SBP"/>
</dbReference>
<comment type="subcellular location">
    <subcellularLocation>
        <location evidence="1 5">Periplasm</location>
    </subcellularLocation>
</comment>
<evidence type="ECO:0000256" key="3">
    <source>
        <dbReference type="ARBA" id="ARBA00022729"/>
    </source>
</evidence>
<organism evidence="6 7">
    <name type="scientific">Pseudoxanthomonas composti</name>
    <dbReference type="NCBI Taxonomy" id="2137479"/>
    <lineage>
        <taxon>Bacteria</taxon>
        <taxon>Pseudomonadati</taxon>
        <taxon>Pseudomonadota</taxon>
        <taxon>Gammaproteobacteria</taxon>
        <taxon>Lysobacterales</taxon>
        <taxon>Lysobacteraceae</taxon>
        <taxon>Pseudoxanthomonas</taxon>
    </lineage>
</organism>
<comment type="similarity">
    <text evidence="5">Belongs to the bacterial solute-binding protein PotD/PotF family.</text>
</comment>
<dbReference type="Proteomes" id="UP000289784">
    <property type="component" value="Unassembled WGS sequence"/>
</dbReference>
<dbReference type="PANTHER" id="PTHR30222:SF12">
    <property type="entry name" value="NORSPERMIDINE SENSOR"/>
    <property type="match status" value="1"/>
</dbReference>